<accession>A0A8H7UFG1</accession>
<proteinExistence type="predicted"/>
<evidence type="ECO:0000313" key="2">
    <source>
        <dbReference type="EMBL" id="KAG2181040.1"/>
    </source>
</evidence>
<evidence type="ECO:0000313" key="3">
    <source>
        <dbReference type="Proteomes" id="UP000654370"/>
    </source>
</evidence>
<sequence length="365" mass="42289">MWDLLPTELCSKILGFVELKDLFITRAISWRWRHLSERQIFHHIRDYNIASIVRFANETSYVQIKLYATSYDDKNGVITFQPPHIDEYRRLVLATRRAGLLSTLHPKFMTILFEGWSKSESTLAYPYPGKLTEKEQDLFRFHSDYNYALERALELPSWDKFGPHIVGDHDHILSFAYSSSIIKEQRGTSLISPHIHLPGSTFASFRWLKVSLSWLATGLGSTVTQTPTGQIYSSRYRALSNELAKHGCFKYDISSEPVLRYIVDEDTQKFEELLGYVRTHGFETRLSKLQQALPAIGVDARMIWKYPFAKAFVTGSGLLLSEDDVIRGIEGGEQECRALLQSVSKRRICQQAIKQQRERRRMEQW</sequence>
<dbReference type="Pfam" id="PF00646">
    <property type="entry name" value="F-box"/>
    <property type="match status" value="1"/>
</dbReference>
<dbReference type="OrthoDB" id="2217005at2759"/>
<reference evidence="2" key="1">
    <citation type="submission" date="2020-12" db="EMBL/GenBank/DDBJ databases">
        <title>Metabolic potential, ecology and presence of endohyphal bacteria is reflected in genomic diversity of Mucoromycotina.</title>
        <authorList>
            <person name="Muszewska A."/>
            <person name="Okrasinska A."/>
            <person name="Steczkiewicz K."/>
            <person name="Drgas O."/>
            <person name="Orlowska M."/>
            <person name="Perlinska-Lenart U."/>
            <person name="Aleksandrzak-Piekarczyk T."/>
            <person name="Szatraj K."/>
            <person name="Zielenkiewicz U."/>
            <person name="Pilsyk S."/>
            <person name="Malc E."/>
            <person name="Mieczkowski P."/>
            <person name="Kruszewska J.S."/>
            <person name="Biernat P."/>
            <person name="Pawlowska J."/>
        </authorList>
    </citation>
    <scope>NUCLEOTIDE SEQUENCE</scope>
    <source>
        <strain evidence="2">WA0000067209</strain>
    </source>
</reference>
<dbReference type="PROSITE" id="PS50181">
    <property type="entry name" value="FBOX"/>
    <property type="match status" value="1"/>
</dbReference>
<comment type="caution">
    <text evidence="2">The sequence shown here is derived from an EMBL/GenBank/DDBJ whole genome shotgun (WGS) entry which is preliminary data.</text>
</comment>
<dbReference type="InterPro" id="IPR001810">
    <property type="entry name" value="F-box_dom"/>
</dbReference>
<protein>
    <recommendedName>
        <fullName evidence="1">F-box domain-containing protein</fullName>
    </recommendedName>
</protein>
<feature type="domain" description="F-box" evidence="1">
    <location>
        <begin position="1"/>
        <end position="44"/>
    </location>
</feature>
<dbReference type="Proteomes" id="UP000654370">
    <property type="component" value="Unassembled WGS sequence"/>
</dbReference>
<evidence type="ECO:0000259" key="1">
    <source>
        <dbReference type="PROSITE" id="PS50181"/>
    </source>
</evidence>
<dbReference type="SUPFAM" id="SSF81383">
    <property type="entry name" value="F-box domain"/>
    <property type="match status" value="1"/>
</dbReference>
<dbReference type="EMBL" id="JAEPQZ010000005">
    <property type="protein sequence ID" value="KAG2181040.1"/>
    <property type="molecule type" value="Genomic_DNA"/>
</dbReference>
<organism evidence="2 3">
    <name type="scientific">Mortierella isabellina</name>
    <name type="common">Filamentous fungus</name>
    <name type="synonym">Umbelopsis isabellina</name>
    <dbReference type="NCBI Taxonomy" id="91625"/>
    <lineage>
        <taxon>Eukaryota</taxon>
        <taxon>Fungi</taxon>
        <taxon>Fungi incertae sedis</taxon>
        <taxon>Mucoromycota</taxon>
        <taxon>Mucoromycotina</taxon>
        <taxon>Umbelopsidomycetes</taxon>
        <taxon>Umbelopsidales</taxon>
        <taxon>Umbelopsidaceae</taxon>
        <taxon>Umbelopsis</taxon>
    </lineage>
</organism>
<dbReference type="InterPro" id="IPR036047">
    <property type="entry name" value="F-box-like_dom_sf"/>
</dbReference>
<gene>
    <name evidence="2" type="ORF">INT43_008622</name>
</gene>
<keyword evidence="3" id="KW-1185">Reference proteome</keyword>
<name>A0A8H7UFG1_MORIS</name>
<dbReference type="SMART" id="SM00256">
    <property type="entry name" value="FBOX"/>
    <property type="match status" value="1"/>
</dbReference>
<dbReference type="AlphaFoldDB" id="A0A8H7UFG1"/>
<dbReference type="CDD" id="cd09917">
    <property type="entry name" value="F-box_SF"/>
    <property type="match status" value="1"/>
</dbReference>
<dbReference type="Gene3D" id="1.20.1280.50">
    <property type="match status" value="1"/>
</dbReference>